<dbReference type="Proteomes" id="UP001604277">
    <property type="component" value="Unassembled WGS sequence"/>
</dbReference>
<keyword evidence="1" id="KW-0378">Hydrolase</keyword>
<organism evidence="1 2">
    <name type="scientific">Forsythia ovata</name>
    <dbReference type="NCBI Taxonomy" id="205694"/>
    <lineage>
        <taxon>Eukaryota</taxon>
        <taxon>Viridiplantae</taxon>
        <taxon>Streptophyta</taxon>
        <taxon>Embryophyta</taxon>
        <taxon>Tracheophyta</taxon>
        <taxon>Spermatophyta</taxon>
        <taxon>Magnoliopsida</taxon>
        <taxon>eudicotyledons</taxon>
        <taxon>Gunneridae</taxon>
        <taxon>Pentapetalae</taxon>
        <taxon>asterids</taxon>
        <taxon>lamiids</taxon>
        <taxon>Lamiales</taxon>
        <taxon>Oleaceae</taxon>
        <taxon>Forsythieae</taxon>
        <taxon>Forsythia</taxon>
    </lineage>
</organism>
<dbReference type="AlphaFoldDB" id="A0ABD1UZG8"/>
<protein>
    <submittedName>
        <fullName evidence="1">Hydrolase domain-containing protein</fullName>
    </submittedName>
</protein>
<name>A0ABD1UZG8_9LAMI</name>
<dbReference type="EMBL" id="JBFOLJ010000006">
    <property type="protein sequence ID" value="KAL2530454.1"/>
    <property type="molecule type" value="Genomic_DNA"/>
</dbReference>
<dbReference type="InterPro" id="IPR052920">
    <property type="entry name" value="DNA-binding_regulatory"/>
</dbReference>
<proteinExistence type="predicted"/>
<accession>A0ABD1UZG8</accession>
<keyword evidence="2" id="KW-1185">Reference proteome</keyword>
<dbReference type="GO" id="GO:0016787">
    <property type="term" value="F:hydrolase activity"/>
    <property type="evidence" value="ECO:0007669"/>
    <property type="project" value="UniProtKB-KW"/>
</dbReference>
<evidence type="ECO:0000313" key="1">
    <source>
        <dbReference type="EMBL" id="KAL2530454.1"/>
    </source>
</evidence>
<gene>
    <name evidence="1" type="ORF">Fot_23055</name>
</gene>
<dbReference type="SUPFAM" id="SSF53474">
    <property type="entry name" value="alpha/beta-Hydrolases"/>
    <property type="match status" value="1"/>
</dbReference>
<dbReference type="InterPro" id="IPR029058">
    <property type="entry name" value="AB_hydrolase_fold"/>
</dbReference>
<dbReference type="PANTHER" id="PTHR43358:SF4">
    <property type="entry name" value="ALPHA_BETA HYDROLASE FOLD-1 DOMAIN-CONTAINING PROTEIN"/>
    <property type="match status" value="1"/>
</dbReference>
<reference evidence="2" key="1">
    <citation type="submission" date="2024-07" db="EMBL/GenBank/DDBJ databases">
        <title>Two chromosome-level genome assemblies of Korean endemic species Abeliophyllum distichum and Forsythia ovata (Oleaceae).</title>
        <authorList>
            <person name="Jang H."/>
        </authorList>
    </citation>
    <scope>NUCLEOTIDE SEQUENCE [LARGE SCALE GENOMIC DNA]</scope>
</reference>
<dbReference type="Gene3D" id="3.40.50.1820">
    <property type="entry name" value="alpha/beta hydrolase"/>
    <property type="match status" value="1"/>
</dbReference>
<comment type="caution">
    <text evidence="1">The sequence shown here is derived from an EMBL/GenBank/DDBJ whole genome shotgun (WGS) entry which is preliminary data.</text>
</comment>
<sequence length="125" mass="13985">MVLKRQFWFDFTVWRFRCSVLVSSGSRANANEAAIILFPSTVTVFTLDFSVSGLPGGEHVTLGWNEKEDLRAVVDFLRADGNISLIGLWGRSVGAVSWLVGFFNLLDIRNNTFLSHLVEQDTGFI</sequence>
<evidence type="ECO:0000313" key="2">
    <source>
        <dbReference type="Proteomes" id="UP001604277"/>
    </source>
</evidence>
<dbReference type="PANTHER" id="PTHR43358">
    <property type="entry name" value="ALPHA/BETA-HYDROLASE"/>
    <property type="match status" value="1"/>
</dbReference>